<evidence type="ECO:0000313" key="3">
    <source>
        <dbReference type="WBParaSite" id="ECPE_0000127901-mRNA-1"/>
    </source>
</evidence>
<dbReference type="AlphaFoldDB" id="A0A183A2U4"/>
<dbReference type="WBParaSite" id="ECPE_0000127901-mRNA-1">
    <property type="protein sequence ID" value="ECPE_0000127901-mRNA-1"/>
    <property type="gene ID" value="ECPE_0000127901"/>
</dbReference>
<name>A0A183A2U4_9TREM</name>
<dbReference type="OrthoDB" id="6152807at2759"/>
<evidence type="ECO:0000313" key="2">
    <source>
        <dbReference type="Proteomes" id="UP000272942"/>
    </source>
</evidence>
<dbReference type="SUPFAM" id="SSF56219">
    <property type="entry name" value="DNase I-like"/>
    <property type="match status" value="1"/>
</dbReference>
<reference evidence="3" key="1">
    <citation type="submission" date="2016-06" db="UniProtKB">
        <authorList>
            <consortium name="WormBaseParasite"/>
        </authorList>
    </citation>
    <scope>IDENTIFICATION</scope>
</reference>
<gene>
    <name evidence="1" type="ORF">ECPE_LOCUS1279</name>
</gene>
<proteinExistence type="predicted"/>
<reference evidence="1 2" key="2">
    <citation type="submission" date="2018-11" db="EMBL/GenBank/DDBJ databases">
        <authorList>
            <consortium name="Pathogen Informatics"/>
        </authorList>
    </citation>
    <scope>NUCLEOTIDE SEQUENCE [LARGE SCALE GENOMIC DNA]</scope>
    <source>
        <strain evidence="1 2">Egypt</strain>
    </source>
</reference>
<organism evidence="3">
    <name type="scientific">Echinostoma caproni</name>
    <dbReference type="NCBI Taxonomy" id="27848"/>
    <lineage>
        <taxon>Eukaryota</taxon>
        <taxon>Metazoa</taxon>
        <taxon>Spiralia</taxon>
        <taxon>Lophotrochozoa</taxon>
        <taxon>Platyhelminthes</taxon>
        <taxon>Trematoda</taxon>
        <taxon>Digenea</taxon>
        <taxon>Plagiorchiida</taxon>
        <taxon>Echinostomata</taxon>
        <taxon>Echinostomatoidea</taxon>
        <taxon>Echinostomatidae</taxon>
        <taxon>Echinostoma</taxon>
    </lineage>
</organism>
<sequence>MLNFPRSVSRSIEEVDQCRRASILLANVGGLLNKRDDLEFLISYKSPTIVALNETWLTDDLSDTEVAISGRTLYCVDGCCIRGGVGVAQYVRADIATVQLGCLRDPEGHGEGLFCRAKLTARGYESSSIIHRSPRSSLRITQWDAQMG</sequence>
<dbReference type="InterPro" id="IPR036691">
    <property type="entry name" value="Endo/exonu/phosph_ase_sf"/>
</dbReference>
<dbReference type="EMBL" id="UZAN01006993">
    <property type="protein sequence ID" value="VDP36009.1"/>
    <property type="molecule type" value="Genomic_DNA"/>
</dbReference>
<accession>A0A183A2U4</accession>
<dbReference type="Gene3D" id="3.60.10.10">
    <property type="entry name" value="Endonuclease/exonuclease/phosphatase"/>
    <property type="match status" value="1"/>
</dbReference>
<dbReference type="Proteomes" id="UP000272942">
    <property type="component" value="Unassembled WGS sequence"/>
</dbReference>
<keyword evidence="2" id="KW-1185">Reference proteome</keyword>
<protein>
    <submittedName>
        <fullName evidence="3">Reverse transcriptase</fullName>
    </submittedName>
</protein>
<evidence type="ECO:0000313" key="1">
    <source>
        <dbReference type="EMBL" id="VDP36009.1"/>
    </source>
</evidence>